<dbReference type="PANTHER" id="PTHR37550:SF3">
    <property type="entry name" value="ANTITOXIN VAPB1"/>
    <property type="match status" value="1"/>
</dbReference>
<proteinExistence type="predicted"/>
<dbReference type="Gene3D" id="2.10.260.10">
    <property type="match status" value="1"/>
</dbReference>
<dbReference type="GO" id="GO:0003677">
    <property type="term" value="F:DNA binding"/>
    <property type="evidence" value="ECO:0007669"/>
    <property type="project" value="UniProtKB-KW"/>
</dbReference>
<organism evidence="1 2">
    <name type="scientific">Pseudomonas viridiflava</name>
    <name type="common">Phytomonas viridiflava</name>
    <dbReference type="NCBI Taxonomy" id="33069"/>
    <lineage>
        <taxon>Bacteria</taxon>
        <taxon>Pseudomonadati</taxon>
        <taxon>Pseudomonadota</taxon>
        <taxon>Gammaproteobacteria</taxon>
        <taxon>Pseudomonadales</taxon>
        <taxon>Pseudomonadaceae</taxon>
        <taxon>Pseudomonas</taxon>
    </lineage>
</organism>
<dbReference type="RefSeq" id="WP_029242050.1">
    <property type="nucleotide sequence ID" value="NZ_CP036495.1"/>
</dbReference>
<reference evidence="1" key="1">
    <citation type="submission" date="2019-02" db="EMBL/GenBank/DDBJ databases">
        <authorList>
            <person name="Lutz S."/>
            <person name="Schori C."/>
            <person name="Ahrens C.H."/>
            <person name="Gueguen E."/>
        </authorList>
    </citation>
    <scope>NUCLEOTIDE SEQUENCE</scope>
    <source>
        <strain evidence="1">Psy35</strain>
    </source>
</reference>
<dbReference type="NCBIfam" id="NF040493">
    <property type="entry name" value="TA_anti_VapB"/>
    <property type="match status" value="1"/>
</dbReference>
<gene>
    <name evidence="1" type="ORF">EZZ81_23095</name>
</gene>
<dbReference type="GeneID" id="47766216"/>
<dbReference type="InterPro" id="IPR051734">
    <property type="entry name" value="VapB_TA_antitoxins"/>
</dbReference>
<accession>A0AA46VZQ4</accession>
<protein>
    <submittedName>
        <fullName evidence="1">AbrB/MazE/SpoVT family DNA-binding domain-containing protein</fullName>
    </submittedName>
</protein>
<dbReference type="AlphaFoldDB" id="A0AA46VZQ4"/>
<dbReference type="PANTHER" id="PTHR37550">
    <property type="entry name" value="ANTITOXIN VAPB1"/>
    <property type="match status" value="1"/>
</dbReference>
<evidence type="ECO:0000313" key="1">
    <source>
        <dbReference type="EMBL" id="UZA70958.1"/>
    </source>
</evidence>
<sequence length="69" mass="7871">MEQSKVIRSEQGQAVLLPESLALPDDVRRVDIVAVGRSRVISPVSENWDKWFEDDNVSDDFMKERGQPV</sequence>
<dbReference type="InterPro" id="IPR047976">
    <property type="entry name" value="Anti_VapB2-like"/>
</dbReference>
<name>A0AA46VZQ4_PSEVI</name>
<keyword evidence="1" id="KW-0238">DNA-binding</keyword>
<dbReference type="Proteomes" id="UP001163644">
    <property type="component" value="Chromosome"/>
</dbReference>
<evidence type="ECO:0000313" key="2">
    <source>
        <dbReference type="Proteomes" id="UP001163644"/>
    </source>
</evidence>
<dbReference type="EMBL" id="CP036495">
    <property type="protein sequence ID" value="UZA70958.1"/>
    <property type="molecule type" value="Genomic_DNA"/>
</dbReference>